<dbReference type="KEGG" id="tth:TT_C0799"/>
<sequence length="203" mass="23534">MARPLPQTLFLDACVLYPAPIRDLFMGLALEGLVRLKWNRRVQEEWIHNLLQDRPDLTPEQQARIRATPEKMKEVLAFQEPLVEGYESLVEKIQLPDANDRHVVAAAWWGKAEAILTFNLKDFPEEELGRWELLALHPDDYLTELAERLIRKNFLPDPLLRVLKRQRCALRKPPLGVEDFLEILRRAGLATFTEALGPYKGHL</sequence>
<dbReference type="AlphaFoldDB" id="Q72JH3"/>
<dbReference type="HOGENOM" id="CLU_096418_0_1_0"/>
<feature type="domain" description="VapC50 C-terminal" evidence="1">
    <location>
        <begin position="156"/>
        <end position="197"/>
    </location>
</feature>
<proteinExistence type="predicted"/>
<dbReference type="Proteomes" id="UP000000592">
    <property type="component" value="Chromosome"/>
</dbReference>
<evidence type="ECO:0000313" key="2">
    <source>
        <dbReference type="EMBL" id="AAS81145.1"/>
    </source>
</evidence>
<dbReference type="RefSeq" id="WP_011173231.1">
    <property type="nucleotide sequence ID" value="NC_005835.1"/>
</dbReference>
<gene>
    <name evidence="2" type="ordered locus">TT_C0799</name>
</gene>
<dbReference type="InterPro" id="IPR058652">
    <property type="entry name" value="VapC50_C"/>
</dbReference>
<accession>Q72JH3</accession>
<dbReference type="OrthoDB" id="211933at2"/>
<evidence type="ECO:0000259" key="1">
    <source>
        <dbReference type="Pfam" id="PF26343"/>
    </source>
</evidence>
<reference evidence="2 3" key="1">
    <citation type="journal article" date="2004" name="Nat. Biotechnol.">
        <title>The genome sequence of the extreme thermophile Thermus thermophilus.</title>
        <authorList>
            <person name="Henne A."/>
            <person name="Brueggemann H."/>
            <person name="Raasch C."/>
            <person name="Wiezer A."/>
            <person name="Hartsch T."/>
            <person name="Liesegang H."/>
            <person name="Johann A."/>
            <person name="Lienard T."/>
            <person name="Gohl O."/>
            <person name="Martinez-Arias R."/>
            <person name="Jacobi C."/>
            <person name="Starkuviene V."/>
            <person name="Schlenczeck S."/>
            <person name="Dencker S."/>
            <person name="Huber R."/>
            <person name="Klenk H.-P."/>
            <person name="Overbeek R."/>
            <person name="Kramer W."/>
            <person name="Merkl R."/>
            <person name="Gottschalk G."/>
            <person name="Fritz H.-J."/>
        </authorList>
    </citation>
    <scope>NUCLEOTIDE SEQUENCE [LARGE SCALE GENOMIC DNA]</scope>
    <source>
        <strain evidence="3">ATCC BAA-163 / DSM 7039 / HB27</strain>
    </source>
</reference>
<dbReference type="eggNOG" id="COG1569">
    <property type="taxonomic scope" value="Bacteria"/>
</dbReference>
<organism evidence="2 3">
    <name type="scientific">Thermus thermophilus (strain ATCC BAA-163 / DSM 7039 / HB27)</name>
    <dbReference type="NCBI Taxonomy" id="262724"/>
    <lineage>
        <taxon>Bacteria</taxon>
        <taxon>Thermotogati</taxon>
        <taxon>Deinococcota</taxon>
        <taxon>Deinococci</taxon>
        <taxon>Thermales</taxon>
        <taxon>Thermaceae</taxon>
        <taxon>Thermus</taxon>
    </lineage>
</organism>
<dbReference type="Pfam" id="PF26343">
    <property type="entry name" value="VapC50_C"/>
    <property type="match status" value="1"/>
</dbReference>
<evidence type="ECO:0000313" key="3">
    <source>
        <dbReference type="Proteomes" id="UP000000592"/>
    </source>
</evidence>
<name>Q72JH3_THET2</name>
<dbReference type="EMBL" id="AE017221">
    <property type="protein sequence ID" value="AAS81145.1"/>
    <property type="molecule type" value="Genomic_DNA"/>
</dbReference>
<protein>
    <recommendedName>
        <fullName evidence="1">VapC50 C-terminal domain-containing protein</fullName>
    </recommendedName>
</protein>